<dbReference type="Proteomes" id="UP000558488">
    <property type="component" value="Unassembled WGS sequence"/>
</dbReference>
<evidence type="ECO:0000313" key="2">
    <source>
        <dbReference type="Proteomes" id="UP000558488"/>
    </source>
</evidence>
<sequence length="138" mass="15579">MASSFPLLCQLCSFGGNCWQCCVDKDSELSPQGEGLRWVSDVCHWHREAGRVPCHVQSWHFWAHLLFKKKRSPHRCGSVDRALACRLKGPGFNSGQGHVPWLRAHPQCGVCRRQLMDVSLSSMFLTLYPSPSLSVKNQ</sequence>
<dbReference type="AlphaFoldDB" id="A0A7J7VUR6"/>
<evidence type="ECO:0000313" key="1">
    <source>
        <dbReference type="EMBL" id="KAF6328957.1"/>
    </source>
</evidence>
<keyword evidence="2" id="KW-1185">Reference proteome</keyword>
<reference evidence="1 2" key="1">
    <citation type="journal article" date="2020" name="Nature">
        <title>Six reference-quality genomes reveal evolution of bat adaptations.</title>
        <authorList>
            <person name="Jebb D."/>
            <person name="Huang Z."/>
            <person name="Pippel M."/>
            <person name="Hughes G.M."/>
            <person name="Lavrichenko K."/>
            <person name="Devanna P."/>
            <person name="Winkler S."/>
            <person name="Jermiin L.S."/>
            <person name="Skirmuntt E.C."/>
            <person name="Katzourakis A."/>
            <person name="Burkitt-Gray L."/>
            <person name="Ray D.A."/>
            <person name="Sullivan K.A.M."/>
            <person name="Roscito J.G."/>
            <person name="Kirilenko B.M."/>
            <person name="Davalos L.M."/>
            <person name="Corthals A.P."/>
            <person name="Power M.L."/>
            <person name="Jones G."/>
            <person name="Ransome R.D."/>
            <person name="Dechmann D.K.N."/>
            <person name="Locatelli A.G."/>
            <person name="Puechmaille S.J."/>
            <person name="Fedrigo O."/>
            <person name="Jarvis E.D."/>
            <person name="Hiller M."/>
            <person name="Vernes S.C."/>
            <person name="Myers E.W."/>
            <person name="Teeling E.C."/>
        </authorList>
    </citation>
    <scope>NUCLEOTIDE SEQUENCE [LARGE SCALE GENOMIC DNA]</scope>
    <source>
        <strain evidence="1">MPipKuh1</strain>
        <tissue evidence="1">Flight muscle</tissue>
    </source>
</reference>
<protein>
    <submittedName>
        <fullName evidence="1">Uncharacterized protein</fullName>
    </submittedName>
</protein>
<gene>
    <name evidence="1" type="ORF">mPipKuh1_008286</name>
</gene>
<proteinExistence type="predicted"/>
<dbReference type="EMBL" id="JACAGB010000013">
    <property type="protein sequence ID" value="KAF6328957.1"/>
    <property type="molecule type" value="Genomic_DNA"/>
</dbReference>
<accession>A0A7J7VUR6</accession>
<name>A0A7J7VUR6_PIPKU</name>
<comment type="caution">
    <text evidence="1">The sequence shown here is derived from an EMBL/GenBank/DDBJ whole genome shotgun (WGS) entry which is preliminary data.</text>
</comment>
<organism evidence="1 2">
    <name type="scientific">Pipistrellus kuhlii</name>
    <name type="common">Kuhl's pipistrelle</name>
    <dbReference type="NCBI Taxonomy" id="59472"/>
    <lineage>
        <taxon>Eukaryota</taxon>
        <taxon>Metazoa</taxon>
        <taxon>Chordata</taxon>
        <taxon>Craniata</taxon>
        <taxon>Vertebrata</taxon>
        <taxon>Euteleostomi</taxon>
        <taxon>Mammalia</taxon>
        <taxon>Eutheria</taxon>
        <taxon>Laurasiatheria</taxon>
        <taxon>Chiroptera</taxon>
        <taxon>Yangochiroptera</taxon>
        <taxon>Vespertilionidae</taxon>
        <taxon>Pipistrellus</taxon>
    </lineage>
</organism>